<reference evidence="7 8" key="1">
    <citation type="submission" date="2023-07" db="EMBL/GenBank/DDBJ databases">
        <title>Bacillus lucianemedeirus sp. nov, a new species isolated from an immunobiological production facility.</title>
        <authorList>
            <person name="Costa L.V."/>
            <person name="Miranda R.V.S.L."/>
            <person name="Brandao M.L.L."/>
            <person name="Reis C.M.F."/>
            <person name="Frazao A.M."/>
            <person name="Cruz F.V."/>
            <person name="Baio P.V.P."/>
            <person name="Veras J.F.C."/>
            <person name="Ramos J.N."/>
            <person name="Vieira V."/>
        </authorList>
    </citation>
    <scope>NUCLEOTIDE SEQUENCE [LARGE SCALE GENOMIC DNA]</scope>
    <source>
        <strain evidence="7 8">B190/17</strain>
    </source>
</reference>
<keyword evidence="4" id="KW-0788">Thiol protease</keyword>
<name>A0ABW8IAS4_9BACI</name>
<dbReference type="InterPro" id="IPR038765">
    <property type="entry name" value="Papain-like_cys_pep_sf"/>
</dbReference>
<dbReference type="EMBL" id="JAUIYO010000007">
    <property type="protein sequence ID" value="MFK2826090.1"/>
    <property type="molecule type" value="Genomic_DNA"/>
</dbReference>
<gene>
    <name evidence="7" type="ORF">QYG89_10485</name>
</gene>
<evidence type="ECO:0000259" key="6">
    <source>
        <dbReference type="PROSITE" id="PS51935"/>
    </source>
</evidence>
<feature type="signal peptide" evidence="5">
    <location>
        <begin position="1"/>
        <end position="27"/>
    </location>
</feature>
<feature type="chain" id="PRO_5047188936" evidence="5">
    <location>
        <begin position="28"/>
        <end position="148"/>
    </location>
</feature>
<dbReference type="InterPro" id="IPR000064">
    <property type="entry name" value="NLP_P60_dom"/>
</dbReference>
<evidence type="ECO:0000256" key="2">
    <source>
        <dbReference type="ARBA" id="ARBA00022670"/>
    </source>
</evidence>
<evidence type="ECO:0000256" key="3">
    <source>
        <dbReference type="ARBA" id="ARBA00022801"/>
    </source>
</evidence>
<protein>
    <submittedName>
        <fullName evidence="7">C40 family peptidase</fullName>
    </submittedName>
</protein>
<evidence type="ECO:0000313" key="7">
    <source>
        <dbReference type="EMBL" id="MFK2826090.1"/>
    </source>
</evidence>
<organism evidence="7 8">
    <name type="scientific">Bacillus lumedeiriae</name>
    <dbReference type="NCBI Taxonomy" id="3058829"/>
    <lineage>
        <taxon>Bacteria</taxon>
        <taxon>Bacillati</taxon>
        <taxon>Bacillota</taxon>
        <taxon>Bacilli</taxon>
        <taxon>Bacillales</taxon>
        <taxon>Bacillaceae</taxon>
        <taxon>Bacillus</taxon>
    </lineage>
</organism>
<sequence length="148" mass="16242">MKKWVTTIICSFILSISLLVPAHSASAASADSVIAEAQKYIGTPYRWGGTTPKGFDCSGFIQYAHKQVGIHLPRTAAQMYQKGTAVEKSAMQPGDLIFFSTYKKGASHVGIYLGNNEFIHSASKGVRIDKVSNSYYQKRYLGSKRIAQ</sequence>
<comment type="caution">
    <text evidence="7">The sequence shown here is derived from an EMBL/GenBank/DDBJ whole genome shotgun (WGS) entry which is preliminary data.</text>
</comment>
<dbReference type="Gene3D" id="3.90.1720.10">
    <property type="entry name" value="endopeptidase domain like (from Nostoc punctiforme)"/>
    <property type="match status" value="1"/>
</dbReference>
<accession>A0ABW8IAS4</accession>
<keyword evidence="5" id="KW-0732">Signal</keyword>
<evidence type="ECO:0000256" key="1">
    <source>
        <dbReference type="ARBA" id="ARBA00007074"/>
    </source>
</evidence>
<dbReference type="PROSITE" id="PS51935">
    <property type="entry name" value="NLPC_P60"/>
    <property type="match status" value="1"/>
</dbReference>
<proteinExistence type="inferred from homology"/>
<evidence type="ECO:0000256" key="5">
    <source>
        <dbReference type="SAM" id="SignalP"/>
    </source>
</evidence>
<keyword evidence="2" id="KW-0645">Protease</keyword>
<evidence type="ECO:0000256" key="4">
    <source>
        <dbReference type="ARBA" id="ARBA00022807"/>
    </source>
</evidence>
<keyword evidence="3" id="KW-0378">Hydrolase</keyword>
<keyword evidence="8" id="KW-1185">Reference proteome</keyword>
<dbReference type="Pfam" id="PF00877">
    <property type="entry name" value="NLPC_P60"/>
    <property type="match status" value="1"/>
</dbReference>
<dbReference type="PANTHER" id="PTHR47053">
    <property type="entry name" value="MUREIN DD-ENDOPEPTIDASE MEPH-RELATED"/>
    <property type="match status" value="1"/>
</dbReference>
<dbReference type="RefSeq" id="WP_404317209.1">
    <property type="nucleotide sequence ID" value="NZ_JAUIYO010000007.1"/>
</dbReference>
<feature type="domain" description="NlpC/P60" evidence="6">
    <location>
        <begin position="27"/>
        <end position="147"/>
    </location>
</feature>
<dbReference type="SUPFAM" id="SSF54001">
    <property type="entry name" value="Cysteine proteinases"/>
    <property type="match status" value="1"/>
</dbReference>
<dbReference type="Proteomes" id="UP001619911">
    <property type="component" value="Unassembled WGS sequence"/>
</dbReference>
<comment type="similarity">
    <text evidence="1">Belongs to the peptidase C40 family.</text>
</comment>
<dbReference type="InterPro" id="IPR051202">
    <property type="entry name" value="Peptidase_C40"/>
</dbReference>
<dbReference type="PANTHER" id="PTHR47053:SF1">
    <property type="entry name" value="MUREIN DD-ENDOPEPTIDASE MEPH-RELATED"/>
    <property type="match status" value="1"/>
</dbReference>
<evidence type="ECO:0000313" key="8">
    <source>
        <dbReference type="Proteomes" id="UP001619911"/>
    </source>
</evidence>